<feature type="region of interest" description="Disordered" evidence="1">
    <location>
        <begin position="303"/>
        <end position="323"/>
    </location>
</feature>
<dbReference type="Proteomes" id="UP000734854">
    <property type="component" value="Unassembled WGS sequence"/>
</dbReference>
<comment type="caution">
    <text evidence="2">The sequence shown here is derived from an EMBL/GenBank/DDBJ whole genome shotgun (WGS) entry which is preliminary data.</text>
</comment>
<evidence type="ECO:0000256" key="1">
    <source>
        <dbReference type="SAM" id="MobiDB-lite"/>
    </source>
</evidence>
<dbReference type="EMBL" id="JACMSC010000007">
    <property type="protein sequence ID" value="KAG6514227.1"/>
    <property type="molecule type" value="Genomic_DNA"/>
</dbReference>
<organism evidence="2 3">
    <name type="scientific">Zingiber officinale</name>
    <name type="common">Ginger</name>
    <name type="synonym">Amomum zingiber</name>
    <dbReference type="NCBI Taxonomy" id="94328"/>
    <lineage>
        <taxon>Eukaryota</taxon>
        <taxon>Viridiplantae</taxon>
        <taxon>Streptophyta</taxon>
        <taxon>Embryophyta</taxon>
        <taxon>Tracheophyta</taxon>
        <taxon>Spermatophyta</taxon>
        <taxon>Magnoliopsida</taxon>
        <taxon>Liliopsida</taxon>
        <taxon>Zingiberales</taxon>
        <taxon>Zingiberaceae</taxon>
        <taxon>Zingiber</taxon>
    </lineage>
</organism>
<sequence>MSTQSSKVGSVGGNSIGCSGSGESKGKGTLHGFVSSEPRQTTLNSTYKKDLLVDVKRRIGRFIYSAALPFNVVNDPYWLPMVEGIAEYGRGFKPPSMHELRIWILKAEDIAKLKIFSDTIEHAKMVVKFLYGHGTILSLMRKYTNGKEILRPAVTRFATSFLTLQSMYKVKRPLEQMFASEDWVSSPLSQTTQGKVVKRIVINDPNFWPHVAFCVKSVVPLLRERSIRRRDKIDPIVVDEINSDDEWITEKEGPVLPVTTKWLEDDELFESDPIVSVSSATFESLFDSDKRVEDVEDIVEVPPTNSKKRVAENSSGSKDKQARLSLVDVEDNHLDAENYGVIPTFDSGNFPTIDTIDDDSDIKLDDTDYF</sequence>
<dbReference type="InterPro" id="IPR012337">
    <property type="entry name" value="RNaseH-like_sf"/>
</dbReference>
<reference evidence="2 3" key="1">
    <citation type="submission" date="2020-08" db="EMBL/GenBank/DDBJ databases">
        <title>Plant Genome Project.</title>
        <authorList>
            <person name="Zhang R.-G."/>
        </authorList>
    </citation>
    <scope>NUCLEOTIDE SEQUENCE [LARGE SCALE GENOMIC DNA]</scope>
    <source>
        <tissue evidence="2">Rhizome</tissue>
    </source>
</reference>
<feature type="region of interest" description="Disordered" evidence="1">
    <location>
        <begin position="1"/>
        <end position="35"/>
    </location>
</feature>
<dbReference type="PANTHER" id="PTHR32166">
    <property type="entry name" value="OSJNBA0013A04.12 PROTEIN"/>
    <property type="match status" value="1"/>
</dbReference>
<accession>A0A8J5GWJ6</accession>
<proteinExistence type="predicted"/>
<evidence type="ECO:0000313" key="3">
    <source>
        <dbReference type="Proteomes" id="UP000734854"/>
    </source>
</evidence>
<evidence type="ECO:0000313" key="2">
    <source>
        <dbReference type="EMBL" id="KAG6514227.1"/>
    </source>
</evidence>
<dbReference type="AlphaFoldDB" id="A0A8J5GWJ6"/>
<name>A0A8J5GWJ6_ZINOF</name>
<gene>
    <name evidence="2" type="ORF">ZIOFF_024573</name>
</gene>
<keyword evidence="3" id="KW-1185">Reference proteome</keyword>
<dbReference type="PANTHER" id="PTHR32166:SF74">
    <property type="entry name" value="OS05G0256350 PROTEIN"/>
    <property type="match status" value="1"/>
</dbReference>
<dbReference type="SUPFAM" id="SSF53098">
    <property type="entry name" value="Ribonuclease H-like"/>
    <property type="match status" value="1"/>
</dbReference>
<protein>
    <submittedName>
        <fullName evidence="2">Uncharacterized protein</fullName>
    </submittedName>
</protein>